<reference evidence="1 2" key="1">
    <citation type="submission" date="2021-06" db="EMBL/GenBank/DDBJ databases">
        <title>Caerostris extrusa draft genome.</title>
        <authorList>
            <person name="Kono N."/>
            <person name="Arakawa K."/>
        </authorList>
    </citation>
    <scope>NUCLEOTIDE SEQUENCE [LARGE SCALE GENOMIC DNA]</scope>
</reference>
<evidence type="ECO:0000313" key="2">
    <source>
        <dbReference type="Proteomes" id="UP001054945"/>
    </source>
</evidence>
<dbReference type="Proteomes" id="UP001054945">
    <property type="component" value="Unassembled WGS sequence"/>
</dbReference>
<organism evidence="1 2">
    <name type="scientific">Caerostris extrusa</name>
    <name type="common">Bark spider</name>
    <name type="synonym">Caerostris bankana</name>
    <dbReference type="NCBI Taxonomy" id="172846"/>
    <lineage>
        <taxon>Eukaryota</taxon>
        <taxon>Metazoa</taxon>
        <taxon>Ecdysozoa</taxon>
        <taxon>Arthropoda</taxon>
        <taxon>Chelicerata</taxon>
        <taxon>Arachnida</taxon>
        <taxon>Araneae</taxon>
        <taxon>Araneomorphae</taxon>
        <taxon>Entelegynae</taxon>
        <taxon>Araneoidea</taxon>
        <taxon>Araneidae</taxon>
        <taxon>Caerostris</taxon>
    </lineage>
</organism>
<dbReference type="EMBL" id="BPLR01018215">
    <property type="protein sequence ID" value="GIY97791.1"/>
    <property type="molecule type" value="Genomic_DNA"/>
</dbReference>
<proteinExistence type="predicted"/>
<protein>
    <submittedName>
        <fullName evidence="1">Uncharacterized protein</fullName>
    </submittedName>
</protein>
<evidence type="ECO:0000313" key="1">
    <source>
        <dbReference type="EMBL" id="GIY97791.1"/>
    </source>
</evidence>
<name>A0AAV4XRJ7_CAEEX</name>
<keyword evidence="2" id="KW-1185">Reference proteome</keyword>
<sequence length="68" mass="7968">MSRFHDDCDYLPRINNDTTKLFKIPPQRSANEKKIILDYAGRHDSLPSPKKEVNIPKWFNQLLSGQQI</sequence>
<comment type="caution">
    <text evidence="1">The sequence shown here is derived from an EMBL/GenBank/DDBJ whole genome shotgun (WGS) entry which is preliminary data.</text>
</comment>
<gene>
    <name evidence="1" type="ORF">CEXT_673521</name>
</gene>
<accession>A0AAV4XRJ7</accession>
<dbReference type="AlphaFoldDB" id="A0AAV4XRJ7"/>